<proteinExistence type="inferred from homology"/>
<reference evidence="4 5" key="1">
    <citation type="submission" date="2015-05" db="EMBL/GenBank/DDBJ databases">
        <title>Draft genome sequence of Microvirga vignae strain BR3299, a novel nitrogen fixing bacteria isolated from Brazil semi-aired region.</title>
        <authorList>
            <person name="Zilli J.E."/>
            <person name="Passos S.R."/>
            <person name="Leite J."/>
            <person name="Baldani J.I."/>
            <person name="Xavier G.R."/>
            <person name="Rumjaneck N.G."/>
            <person name="Simoes-Araujo J.L."/>
        </authorList>
    </citation>
    <scope>NUCLEOTIDE SEQUENCE [LARGE SCALE GENOMIC DNA]</scope>
    <source>
        <strain evidence="4 5">BR3299</strain>
    </source>
</reference>
<accession>A0A0H1R3K5</accession>
<dbReference type="InterPro" id="IPR015995">
    <property type="entry name" value="MlrC_N"/>
</dbReference>
<evidence type="ECO:0000256" key="1">
    <source>
        <dbReference type="PIRNR" id="PIRNR012702"/>
    </source>
</evidence>
<dbReference type="GO" id="GO:0046872">
    <property type="term" value="F:metal ion binding"/>
    <property type="evidence" value="ECO:0007669"/>
    <property type="project" value="UniProtKB-KW"/>
</dbReference>
<evidence type="ECO:0000259" key="3">
    <source>
        <dbReference type="Pfam" id="PF07364"/>
    </source>
</evidence>
<evidence type="ECO:0000313" key="4">
    <source>
        <dbReference type="EMBL" id="KLK89723.1"/>
    </source>
</evidence>
<dbReference type="OrthoDB" id="9782658at2"/>
<dbReference type="PIRSF" id="PIRSF012702">
    <property type="entry name" value="UCP012702"/>
    <property type="match status" value="1"/>
</dbReference>
<organism evidence="4 5">
    <name type="scientific">Microvirga vignae</name>
    <dbReference type="NCBI Taxonomy" id="1225564"/>
    <lineage>
        <taxon>Bacteria</taxon>
        <taxon>Pseudomonadati</taxon>
        <taxon>Pseudomonadota</taxon>
        <taxon>Alphaproteobacteria</taxon>
        <taxon>Hyphomicrobiales</taxon>
        <taxon>Methylobacteriaceae</taxon>
        <taxon>Microvirga</taxon>
    </lineage>
</organism>
<dbReference type="RefSeq" id="WP_047192664.1">
    <property type="nucleotide sequence ID" value="NZ_LCYG01000127.1"/>
</dbReference>
<feature type="domain" description="Microcystin LR degradation protein MlrC N-terminal" evidence="3">
    <location>
        <begin position="4"/>
        <end position="293"/>
    </location>
</feature>
<keyword evidence="1" id="KW-0378">Hydrolase</keyword>
<gene>
    <name evidence="4" type="ORF">AA309_29860</name>
</gene>
<dbReference type="Pfam" id="PF07171">
    <property type="entry name" value="MlrC_C"/>
    <property type="match status" value="1"/>
</dbReference>
<dbReference type="STRING" id="1225564.AA309_29860"/>
<keyword evidence="1" id="KW-0482">Metalloprotease</keyword>
<protein>
    <recommendedName>
        <fullName evidence="1">Microcystinase C</fullName>
        <shortName evidence="1">MlrC</shortName>
    </recommendedName>
</protein>
<evidence type="ECO:0000313" key="5">
    <source>
        <dbReference type="Proteomes" id="UP000035489"/>
    </source>
</evidence>
<dbReference type="AlphaFoldDB" id="A0A0H1R3K5"/>
<dbReference type="EMBL" id="LCYG01000127">
    <property type="protein sequence ID" value="KLK89723.1"/>
    <property type="molecule type" value="Genomic_DNA"/>
</dbReference>
<dbReference type="InterPro" id="IPR010799">
    <property type="entry name" value="MlrC_C"/>
</dbReference>
<feature type="domain" description="Microcystin LR degradation protein MlrC C-terminal" evidence="2">
    <location>
        <begin position="303"/>
        <end position="480"/>
    </location>
</feature>
<dbReference type="GO" id="GO:0008237">
    <property type="term" value="F:metallopeptidase activity"/>
    <property type="evidence" value="ECO:0007669"/>
    <property type="project" value="UniProtKB-KW"/>
</dbReference>
<comment type="cofactor">
    <cofactor evidence="1">
        <name>Zn(2+)</name>
        <dbReference type="ChEBI" id="CHEBI:29105"/>
    </cofactor>
    <text evidence="1">Binds 1 zinc ion per subunit.</text>
</comment>
<keyword evidence="1" id="KW-0645">Protease</keyword>
<keyword evidence="5" id="KW-1185">Reference proteome</keyword>
<sequence length="514" mass="55730">MSFRVLSAQIMHESNSFSVRLTSLDQFADLILLHGEEALNALDGTNTEVAGFLDVAREKSWELVHVISAHANPAGCVTEDAFEAITKVVEEAARRERDRLDGILLAFHGAMVTTHSHDGEGEILERLRTIVGRDIPIAATLDLHANVTRRMCELADILVSYKTYPHIDMRIAGRHAGELLHRTMAGEIKPHTLFVRPPMLEDANGGRTDVGPLVALMDRASAYESEPNVLAVSVNGAFPYADIDEIGPTITVTYTGDPEPHRQFAEEMAKSMWDMRHDLVNRFLSPEEAVTSALTGDDRPVVIADYADNPGAGGYGDATNLLRALIAADSDACLCPIVDPETALQLQGATPGDRVSIRLGGKVNSSFGGEPLELTATLLSVSDGSYTCDGPMYAGMRMSFGPTAVIQVGRVQVVVVTKLHQCHDLQQFLAFGIDPRAKKIVAVKSMQHFRAAFEPIASRVLVCDSGALASPDLTNFTFHHVPRPVYPLDSGTPYDPEVFVRNLSSEKSVLGNPA</sequence>
<comment type="similarity">
    <text evidence="1">Belongs to the peptidase M81 family.</text>
</comment>
<dbReference type="InterPro" id="IPR009197">
    <property type="entry name" value="MlrC"/>
</dbReference>
<evidence type="ECO:0000259" key="2">
    <source>
        <dbReference type="Pfam" id="PF07171"/>
    </source>
</evidence>
<dbReference type="GO" id="GO:0006508">
    <property type="term" value="P:proteolysis"/>
    <property type="evidence" value="ECO:0007669"/>
    <property type="project" value="UniProtKB-KW"/>
</dbReference>
<name>A0A0H1R3K5_9HYPH</name>
<dbReference type="Pfam" id="PF07364">
    <property type="entry name" value="DUF1485"/>
    <property type="match status" value="1"/>
</dbReference>
<keyword evidence="1" id="KW-0479">Metal-binding</keyword>
<dbReference type="Proteomes" id="UP000035489">
    <property type="component" value="Unassembled WGS sequence"/>
</dbReference>
<comment type="function">
    <text evidence="1">Involved in peptidolytic degradation of cyclic heptapeptide hepatotoxin microcystin (MC).</text>
</comment>
<comment type="caution">
    <text evidence="4">The sequence shown here is derived from an EMBL/GenBank/DDBJ whole genome shotgun (WGS) entry which is preliminary data.</text>
</comment>
<dbReference type="PATRIC" id="fig|1225564.3.peg.716"/>